<dbReference type="Proteomes" id="UP001206925">
    <property type="component" value="Unassembled WGS sequence"/>
</dbReference>
<reference evidence="1" key="1">
    <citation type="submission" date="2022-06" db="EMBL/GenBank/DDBJ databases">
        <title>Uncovering the hologenomic basis of an extraordinary plant invasion.</title>
        <authorList>
            <person name="Bieker V.C."/>
            <person name="Martin M.D."/>
            <person name="Gilbert T."/>
            <person name="Hodgins K."/>
            <person name="Battlay P."/>
            <person name="Petersen B."/>
            <person name="Wilson J."/>
        </authorList>
    </citation>
    <scope>NUCLEOTIDE SEQUENCE</scope>
    <source>
        <strain evidence="1">AA19_3_7</strain>
        <tissue evidence="1">Leaf</tissue>
    </source>
</reference>
<sequence length="142" mass="15635">MGVAVVERDRSIEPAVARRIFQSHVEDELGQLEGLTPLLMQDVKRAGSQVIHGLSIVQRLPKGKSRFGSATKTSNQIVDLGLLNAENTRSSHTEHPMQPGTRPVLWRLFAYEGVFTGSCGTTLDHSVLDVGYRIETAKIIEL</sequence>
<organism evidence="1 2">
    <name type="scientific">Ambrosia artemisiifolia</name>
    <name type="common">Common ragweed</name>
    <dbReference type="NCBI Taxonomy" id="4212"/>
    <lineage>
        <taxon>Eukaryota</taxon>
        <taxon>Viridiplantae</taxon>
        <taxon>Streptophyta</taxon>
        <taxon>Embryophyta</taxon>
        <taxon>Tracheophyta</taxon>
        <taxon>Spermatophyta</taxon>
        <taxon>Magnoliopsida</taxon>
        <taxon>eudicotyledons</taxon>
        <taxon>Gunneridae</taxon>
        <taxon>Pentapetalae</taxon>
        <taxon>asterids</taxon>
        <taxon>campanulids</taxon>
        <taxon>Asterales</taxon>
        <taxon>Asteraceae</taxon>
        <taxon>Asteroideae</taxon>
        <taxon>Heliantheae alliance</taxon>
        <taxon>Heliantheae</taxon>
        <taxon>Ambrosia</taxon>
    </lineage>
</organism>
<evidence type="ECO:0000313" key="2">
    <source>
        <dbReference type="Proteomes" id="UP001206925"/>
    </source>
</evidence>
<dbReference type="AlphaFoldDB" id="A0AAD5GET0"/>
<gene>
    <name evidence="1" type="ORF">M8C21_019640</name>
</gene>
<accession>A0AAD5GET0</accession>
<comment type="caution">
    <text evidence="1">The sequence shown here is derived from an EMBL/GenBank/DDBJ whole genome shotgun (WGS) entry which is preliminary data.</text>
</comment>
<name>A0AAD5GET0_AMBAR</name>
<keyword evidence="2" id="KW-1185">Reference proteome</keyword>
<dbReference type="EMBL" id="JAMZMK010008578">
    <property type="protein sequence ID" value="KAI7739692.1"/>
    <property type="molecule type" value="Genomic_DNA"/>
</dbReference>
<evidence type="ECO:0000313" key="1">
    <source>
        <dbReference type="EMBL" id="KAI7739692.1"/>
    </source>
</evidence>
<protein>
    <submittedName>
        <fullName evidence="1">Uncharacterized protein</fullName>
    </submittedName>
</protein>
<proteinExistence type="predicted"/>